<dbReference type="OrthoDB" id="423559at2759"/>
<dbReference type="EMBL" id="BNCP01000120">
    <property type="protein sequence ID" value="GIL93571.1"/>
    <property type="molecule type" value="Genomic_DNA"/>
</dbReference>
<dbReference type="Proteomes" id="UP000747110">
    <property type="component" value="Unassembled WGS sequence"/>
</dbReference>
<evidence type="ECO:0000313" key="2">
    <source>
        <dbReference type="EMBL" id="GIL93571.1"/>
    </source>
</evidence>
<name>A0A8J4D0T8_9CHLO</name>
<gene>
    <name evidence="2" type="ORF">Vretifemale_20977</name>
</gene>
<organism evidence="2 3">
    <name type="scientific">Volvox reticuliferus</name>
    <dbReference type="NCBI Taxonomy" id="1737510"/>
    <lineage>
        <taxon>Eukaryota</taxon>
        <taxon>Viridiplantae</taxon>
        <taxon>Chlorophyta</taxon>
        <taxon>core chlorophytes</taxon>
        <taxon>Chlorophyceae</taxon>
        <taxon>CS clade</taxon>
        <taxon>Chlamydomonadales</taxon>
        <taxon>Volvocaceae</taxon>
        <taxon>Volvox</taxon>
    </lineage>
</organism>
<accession>A0A8J4D0T8</accession>
<protein>
    <submittedName>
        <fullName evidence="2">Uncharacterized protein</fullName>
    </submittedName>
</protein>
<proteinExistence type="predicted"/>
<comment type="caution">
    <text evidence="2">The sequence shown here is derived from an EMBL/GenBank/DDBJ whole genome shotgun (WGS) entry which is preliminary data.</text>
</comment>
<evidence type="ECO:0000313" key="3">
    <source>
        <dbReference type="Proteomes" id="UP000747110"/>
    </source>
</evidence>
<keyword evidence="3" id="KW-1185">Reference proteome</keyword>
<feature type="non-terminal residue" evidence="2">
    <location>
        <position position="125"/>
    </location>
</feature>
<feature type="region of interest" description="Disordered" evidence="1">
    <location>
        <begin position="1"/>
        <end position="32"/>
    </location>
</feature>
<reference evidence="2" key="1">
    <citation type="journal article" date="2021" name="Proc. Natl. Acad. Sci. U.S.A.">
        <title>Three genomes in the algal genus Volvox reveal the fate of a haploid sex-determining region after a transition to homothallism.</title>
        <authorList>
            <person name="Yamamoto K."/>
            <person name="Hamaji T."/>
            <person name="Kawai-Toyooka H."/>
            <person name="Matsuzaki R."/>
            <person name="Takahashi F."/>
            <person name="Nishimura Y."/>
            <person name="Kawachi M."/>
            <person name="Noguchi H."/>
            <person name="Minakuchi Y."/>
            <person name="Umen J.G."/>
            <person name="Toyoda A."/>
            <person name="Nozaki H."/>
        </authorList>
    </citation>
    <scope>NUCLEOTIDE SEQUENCE</scope>
    <source>
        <strain evidence="2">NIES-3786</strain>
    </source>
</reference>
<dbReference type="AlphaFoldDB" id="A0A8J4D0T8"/>
<feature type="region of interest" description="Disordered" evidence="1">
    <location>
        <begin position="77"/>
        <end position="99"/>
    </location>
</feature>
<evidence type="ECO:0000256" key="1">
    <source>
        <dbReference type="SAM" id="MobiDB-lite"/>
    </source>
</evidence>
<sequence length="125" mass="13058">EEDDGPDGGDEDSGVVLDTSGPDHVAYGEGGRTHCNGLEDVVGVEAEEERGNATREALLMHHGAVFDAEGGPQTPLARVGGGQQPQVSTPGQGRPSLTRDPVKHILTKPRVLLLQAAPRTCTASW</sequence>
<feature type="compositionally biased region" description="Acidic residues" evidence="1">
    <location>
        <begin position="1"/>
        <end position="13"/>
    </location>
</feature>